<evidence type="ECO:0000313" key="2">
    <source>
        <dbReference type="Proteomes" id="UP000244005"/>
    </source>
</evidence>
<protein>
    <submittedName>
        <fullName evidence="1">Uncharacterized protein</fullName>
    </submittedName>
</protein>
<accession>A0A2R6XNL8</accession>
<evidence type="ECO:0000313" key="1">
    <source>
        <dbReference type="EMBL" id="PTQ47705.1"/>
    </source>
</evidence>
<sequence length="91" mass="10499">MYLERVLAFSKAPARTNYKIGVDWIALEELDWIIPWMDTRGISTVPMDKRNRCTYSRRDRYNETSSAGNESIGTKLLWGTFATDCVDNTQS</sequence>
<organism evidence="1 2">
    <name type="scientific">Marchantia polymorpha</name>
    <name type="common">Common liverwort</name>
    <name type="synonym">Marchantia aquatica</name>
    <dbReference type="NCBI Taxonomy" id="3197"/>
    <lineage>
        <taxon>Eukaryota</taxon>
        <taxon>Viridiplantae</taxon>
        <taxon>Streptophyta</taxon>
        <taxon>Embryophyta</taxon>
        <taxon>Marchantiophyta</taxon>
        <taxon>Marchantiopsida</taxon>
        <taxon>Marchantiidae</taxon>
        <taxon>Marchantiales</taxon>
        <taxon>Marchantiaceae</taxon>
        <taxon>Marchantia</taxon>
    </lineage>
</organism>
<keyword evidence="2" id="KW-1185">Reference proteome</keyword>
<proteinExistence type="predicted"/>
<name>A0A2R6XNL8_MARPO</name>
<reference evidence="2" key="1">
    <citation type="journal article" date="2017" name="Cell">
        <title>Insights into land plant evolution garnered from the Marchantia polymorpha genome.</title>
        <authorList>
            <person name="Bowman J.L."/>
            <person name="Kohchi T."/>
            <person name="Yamato K.T."/>
            <person name="Jenkins J."/>
            <person name="Shu S."/>
            <person name="Ishizaki K."/>
            <person name="Yamaoka S."/>
            <person name="Nishihama R."/>
            <person name="Nakamura Y."/>
            <person name="Berger F."/>
            <person name="Adam C."/>
            <person name="Aki S.S."/>
            <person name="Althoff F."/>
            <person name="Araki T."/>
            <person name="Arteaga-Vazquez M.A."/>
            <person name="Balasubrmanian S."/>
            <person name="Barry K."/>
            <person name="Bauer D."/>
            <person name="Boehm C.R."/>
            <person name="Briginshaw L."/>
            <person name="Caballero-Perez J."/>
            <person name="Catarino B."/>
            <person name="Chen F."/>
            <person name="Chiyoda S."/>
            <person name="Chovatia M."/>
            <person name="Davies K.M."/>
            <person name="Delmans M."/>
            <person name="Demura T."/>
            <person name="Dierschke T."/>
            <person name="Dolan L."/>
            <person name="Dorantes-Acosta A.E."/>
            <person name="Eklund D.M."/>
            <person name="Florent S.N."/>
            <person name="Flores-Sandoval E."/>
            <person name="Fujiyama A."/>
            <person name="Fukuzawa H."/>
            <person name="Galik B."/>
            <person name="Grimanelli D."/>
            <person name="Grimwood J."/>
            <person name="Grossniklaus U."/>
            <person name="Hamada T."/>
            <person name="Haseloff J."/>
            <person name="Hetherington A.J."/>
            <person name="Higo A."/>
            <person name="Hirakawa Y."/>
            <person name="Hundley H.N."/>
            <person name="Ikeda Y."/>
            <person name="Inoue K."/>
            <person name="Inoue S.I."/>
            <person name="Ishida S."/>
            <person name="Jia Q."/>
            <person name="Kakita M."/>
            <person name="Kanazawa T."/>
            <person name="Kawai Y."/>
            <person name="Kawashima T."/>
            <person name="Kennedy M."/>
            <person name="Kinose K."/>
            <person name="Kinoshita T."/>
            <person name="Kohara Y."/>
            <person name="Koide E."/>
            <person name="Komatsu K."/>
            <person name="Kopischke S."/>
            <person name="Kubo M."/>
            <person name="Kyozuka J."/>
            <person name="Lagercrantz U."/>
            <person name="Lin S.S."/>
            <person name="Lindquist E."/>
            <person name="Lipzen A.M."/>
            <person name="Lu C.W."/>
            <person name="De Luna E."/>
            <person name="Martienssen R.A."/>
            <person name="Minamino N."/>
            <person name="Mizutani M."/>
            <person name="Mizutani M."/>
            <person name="Mochizuki N."/>
            <person name="Monte I."/>
            <person name="Mosher R."/>
            <person name="Nagasaki H."/>
            <person name="Nakagami H."/>
            <person name="Naramoto S."/>
            <person name="Nishitani K."/>
            <person name="Ohtani M."/>
            <person name="Okamoto T."/>
            <person name="Okumura M."/>
            <person name="Phillips J."/>
            <person name="Pollak B."/>
            <person name="Reinders A."/>
            <person name="Rovekamp M."/>
            <person name="Sano R."/>
            <person name="Sawa S."/>
            <person name="Schmid M.W."/>
            <person name="Shirakawa M."/>
            <person name="Solano R."/>
            <person name="Spunde A."/>
            <person name="Suetsugu N."/>
            <person name="Sugano S."/>
            <person name="Sugiyama A."/>
            <person name="Sun R."/>
            <person name="Suzuki Y."/>
            <person name="Takenaka M."/>
            <person name="Takezawa D."/>
            <person name="Tomogane H."/>
            <person name="Tsuzuki M."/>
            <person name="Ueda T."/>
            <person name="Umeda M."/>
            <person name="Ward J.M."/>
            <person name="Watanabe Y."/>
            <person name="Yazaki K."/>
            <person name="Yokoyama R."/>
            <person name="Yoshitake Y."/>
            <person name="Yotsui I."/>
            <person name="Zachgo S."/>
            <person name="Schmutz J."/>
        </authorList>
    </citation>
    <scope>NUCLEOTIDE SEQUENCE [LARGE SCALE GENOMIC DNA]</scope>
    <source>
        <strain evidence="2">Tak-1</strain>
    </source>
</reference>
<dbReference type="Proteomes" id="UP000244005">
    <property type="component" value="Unassembled WGS sequence"/>
</dbReference>
<gene>
    <name evidence="1" type="ORF">MARPO_0007s0112</name>
</gene>
<dbReference type="EMBL" id="KZ772679">
    <property type="protein sequence ID" value="PTQ47705.1"/>
    <property type="molecule type" value="Genomic_DNA"/>
</dbReference>
<dbReference type="AlphaFoldDB" id="A0A2R6XNL8"/>
<dbReference type="Gramene" id="Mp3g01180.1">
    <property type="protein sequence ID" value="Mp3g01180.1.cds"/>
    <property type="gene ID" value="Mp3g01180"/>
</dbReference>